<keyword evidence="1" id="KW-0472">Membrane</keyword>
<feature type="non-terminal residue" evidence="2">
    <location>
        <position position="115"/>
    </location>
</feature>
<dbReference type="AlphaFoldDB" id="A0A0F8ZY88"/>
<accession>A0A0F8ZY88</accession>
<evidence type="ECO:0000256" key="1">
    <source>
        <dbReference type="SAM" id="Phobius"/>
    </source>
</evidence>
<name>A0A0F8ZY88_9ZZZZ</name>
<reference evidence="2" key="1">
    <citation type="journal article" date="2015" name="Nature">
        <title>Complex archaea that bridge the gap between prokaryotes and eukaryotes.</title>
        <authorList>
            <person name="Spang A."/>
            <person name="Saw J.H."/>
            <person name="Jorgensen S.L."/>
            <person name="Zaremba-Niedzwiedzka K."/>
            <person name="Martijn J."/>
            <person name="Lind A.E."/>
            <person name="van Eijk R."/>
            <person name="Schleper C."/>
            <person name="Guy L."/>
            <person name="Ettema T.J."/>
        </authorList>
    </citation>
    <scope>NUCLEOTIDE SEQUENCE</scope>
</reference>
<protein>
    <submittedName>
        <fullName evidence="2">Uncharacterized protein</fullName>
    </submittedName>
</protein>
<dbReference type="EMBL" id="LAZR01045431">
    <property type="protein sequence ID" value="KKK98887.1"/>
    <property type="molecule type" value="Genomic_DNA"/>
</dbReference>
<keyword evidence="1" id="KW-0812">Transmembrane</keyword>
<proteinExistence type="predicted"/>
<feature type="transmembrane region" description="Helical" evidence="1">
    <location>
        <begin position="20"/>
        <end position="44"/>
    </location>
</feature>
<evidence type="ECO:0000313" key="2">
    <source>
        <dbReference type="EMBL" id="KKK98887.1"/>
    </source>
</evidence>
<organism evidence="2">
    <name type="scientific">marine sediment metagenome</name>
    <dbReference type="NCBI Taxonomy" id="412755"/>
    <lineage>
        <taxon>unclassified sequences</taxon>
        <taxon>metagenomes</taxon>
        <taxon>ecological metagenomes</taxon>
    </lineage>
</organism>
<keyword evidence="1" id="KW-1133">Transmembrane helix</keyword>
<gene>
    <name evidence="2" type="ORF">LCGC14_2638270</name>
</gene>
<sequence>MVSERTGRFREWLNGPAGRWIVGGTVLALIGVAVTLSVTGSSNLDVKRDRVRAKGRRIFYYCTACKASGKLHVAFDQTYPVPCPQCKQPAAVPGFRCTRCGKMFEKVDRPIFTCP</sequence>
<comment type="caution">
    <text evidence="2">The sequence shown here is derived from an EMBL/GenBank/DDBJ whole genome shotgun (WGS) entry which is preliminary data.</text>
</comment>